<sequence length="173" mass="18888">MAPPGVRAPVVRPSRHPAQPGLCVFKLQAYWITTTTGPLQAEEEAEEMDTGGLELSPQAAIQMHTESEAVVPTHTDLEPGAKQLWSPSPMHNDPETQLQPVPMPTNAEPEPVQATNTVCENALEDRQPQQATSDQQPGKSIFCLTGLFVSTHRGKLCIMVTKVSHVFVFLYPP</sequence>
<name>A0A060ZJM8_ONCMY</name>
<reference evidence="2" key="1">
    <citation type="journal article" date="2014" name="Nat. Commun.">
        <title>The rainbow trout genome provides novel insights into evolution after whole-genome duplication in vertebrates.</title>
        <authorList>
            <person name="Berthelot C."/>
            <person name="Brunet F."/>
            <person name="Chalopin D."/>
            <person name="Juanchich A."/>
            <person name="Bernard M."/>
            <person name="Noel B."/>
            <person name="Bento P."/>
            <person name="Da Silva C."/>
            <person name="Labadie K."/>
            <person name="Alberti A."/>
            <person name="Aury J.M."/>
            <person name="Louis A."/>
            <person name="Dehais P."/>
            <person name="Bardou P."/>
            <person name="Montfort J."/>
            <person name="Klopp C."/>
            <person name="Cabau C."/>
            <person name="Gaspin C."/>
            <person name="Thorgaard G.H."/>
            <person name="Boussaha M."/>
            <person name="Quillet E."/>
            <person name="Guyomard R."/>
            <person name="Galiana D."/>
            <person name="Bobe J."/>
            <person name="Volff J.N."/>
            <person name="Genet C."/>
            <person name="Wincker P."/>
            <person name="Jaillon O."/>
            <person name="Roest Crollius H."/>
            <person name="Guiguen Y."/>
        </authorList>
    </citation>
    <scope>NUCLEOTIDE SEQUENCE [LARGE SCALE GENOMIC DNA]</scope>
</reference>
<gene>
    <name evidence="2" type="ORF">GSONMT00044404001</name>
</gene>
<proteinExistence type="predicted"/>
<evidence type="ECO:0000313" key="2">
    <source>
        <dbReference type="EMBL" id="CDR05969.1"/>
    </source>
</evidence>
<evidence type="ECO:0000313" key="3">
    <source>
        <dbReference type="Proteomes" id="UP000193380"/>
    </source>
</evidence>
<protein>
    <submittedName>
        <fullName evidence="2">Uncharacterized protein</fullName>
    </submittedName>
</protein>
<dbReference type="PaxDb" id="8022-A0A060ZJM8"/>
<feature type="region of interest" description="Disordered" evidence="1">
    <location>
        <begin position="78"/>
        <end position="98"/>
    </location>
</feature>
<evidence type="ECO:0000256" key="1">
    <source>
        <dbReference type="SAM" id="MobiDB-lite"/>
    </source>
</evidence>
<reference evidence="2" key="2">
    <citation type="submission" date="2014-03" db="EMBL/GenBank/DDBJ databases">
        <authorList>
            <person name="Genoscope - CEA"/>
        </authorList>
    </citation>
    <scope>NUCLEOTIDE SEQUENCE</scope>
</reference>
<dbReference type="AlphaFoldDB" id="A0A060ZJM8"/>
<organism evidence="2 3">
    <name type="scientific">Oncorhynchus mykiss</name>
    <name type="common">Rainbow trout</name>
    <name type="synonym">Salmo gairdneri</name>
    <dbReference type="NCBI Taxonomy" id="8022"/>
    <lineage>
        <taxon>Eukaryota</taxon>
        <taxon>Metazoa</taxon>
        <taxon>Chordata</taxon>
        <taxon>Craniata</taxon>
        <taxon>Vertebrata</taxon>
        <taxon>Euteleostomi</taxon>
        <taxon>Actinopterygii</taxon>
        <taxon>Neopterygii</taxon>
        <taxon>Teleostei</taxon>
        <taxon>Protacanthopterygii</taxon>
        <taxon>Salmoniformes</taxon>
        <taxon>Salmonidae</taxon>
        <taxon>Salmoninae</taxon>
        <taxon>Oncorhynchus</taxon>
    </lineage>
</organism>
<dbReference type="Proteomes" id="UP000193380">
    <property type="component" value="Unassembled WGS sequence"/>
</dbReference>
<dbReference type="STRING" id="8022.A0A060ZJM8"/>
<dbReference type="EMBL" id="FR968149">
    <property type="protein sequence ID" value="CDR05969.1"/>
    <property type="molecule type" value="Genomic_DNA"/>
</dbReference>
<accession>A0A060ZJM8</accession>